<evidence type="ECO:0000256" key="2">
    <source>
        <dbReference type="SAM" id="SignalP"/>
    </source>
</evidence>
<dbReference type="EMBL" id="ML742455">
    <property type="protein sequence ID" value="KAE8144685.1"/>
    <property type="molecule type" value="Genomic_DNA"/>
</dbReference>
<feature type="compositionally biased region" description="Polar residues" evidence="1">
    <location>
        <begin position="63"/>
        <end position="73"/>
    </location>
</feature>
<dbReference type="PANTHER" id="PTHR39474">
    <property type="entry name" value="UNNAMED PRODUCT"/>
    <property type="match status" value="1"/>
</dbReference>
<feature type="region of interest" description="Disordered" evidence="1">
    <location>
        <begin position="63"/>
        <end position="101"/>
    </location>
</feature>
<gene>
    <name evidence="3" type="ORF">BDV25DRAFT_88260</name>
</gene>
<reference evidence="3 4" key="1">
    <citation type="submission" date="2019-04" db="EMBL/GenBank/DDBJ databases">
        <title>Friends and foes A comparative genomics study of 23 Aspergillus species from section Flavi.</title>
        <authorList>
            <consortium name="DOE Joint Genome Institute"/>
            <person name="Kjaerbolling I."/>
            <person name="Vesth T."/>
            <person name="Frisvad J.C."/>
            <person name="Nybo J.L."/>
            <person name="Theobald S."/>
            <person name="Kildgaard S."/>
            <person name="Isbrandt T."/>
            <person name="Kuo A."/>
            <person name="Sato A."/>
            <person name="Lyhne E.K."/>
            <person name="Kogle M.E."/>
            <person name="Wiebenga A."/>
            <person name="Kun R.S."/>
            <person name="Lubbers R.J."/>
            <person name="Makela M.R."/>
            <person name="Barry K."/>
            <person name="Chovatia M."/>
            <person name="Clum A."/>
            <person name="Daum C."/>
            <person name="Haridas S."/>
            <person name="He G."/>
            <person name="LaButti K."/>
            <person name="Lipzen A."/>
            <person name="Mondo S."/>
            <person name="Riley R."/>
            <person name="Salamov A."/>
            <person name="Simmons B.A."/>
            <person name="Magnuson J.K."/>
            <person name="Henrissat B."/>
            <person name="Mortensen U.H."/>
            <person name="Larsen T.O."/>
            <person name="Devries R.P."/>
            <person name="Grigoriev I.V."/>
            <person name="Machida M."/>
            <person name="Baker S.E."/>
            <person name="Andersen M.R."/>
        </authorList>
    </citation>
    <scope>NUCLEOTIDE SEQUENCE [LARGE SCALE GENOMIC DNA]</scope>
    <source>
        <strain evidence="3 4">IBT 18842</strain>
    </source>
</reference>
<keyword evidence="4" id="KW-1185">Reference proteome</keyword>
<evidence type="ECO:0000313" key="4">
    <source>
        <dbReference type="Proteomes" id="UP000325780"/>
    </source>
</evidence>
<feature type="chain" id="PRO_5024804575" description="Fungal specific transcription factor" evidence="2">
    <location>
        <begin position="21"/>
        <end position="165"/>
    </location>
</feature>
<proteinExistence type="predicted"/>
<organism evidence="3 4">
    <name type="scientific">Aspergillus avenaceus</name>
    <dbReference type="NCBI Taxonomy" id="36643"/>
    <lineage>
        <taxon>Eukaryota</taxon>
        <taxon>Fungi</taxon>
        <taxon>Dikarya</taxon>
        <taxon>Ascomycota</taxon>
        <taxon>Pezizomycotina</taxon>
        <taxon>Eurotiomycetes</taxon>
        <taxon>Eurotiomycetidae</taxon>
        <taxon>Eurotiales</taxon>
        <taxon>Aspergillaceae</taxon>
        <taxon>Aspergillus</taxon>
        <taxon>Aspergillus subgen. Circumdati</taxon>
    </lineage>
</organism>
<evidence type="ECO:0008006" key="5">
    <source>
        <dbReference type="Google" id="ProtNLM"/>
    </source>
</evidence>
<dbReference type="Proteomes" id="UP000325780">
    <property type="component" value="Unassembled WGS sequence"/>
</dbReference>
<name>A0A5N6TE93_ASPAV</name>
<protein>
    <recommendedName>
        <fullName evidence="5">Fungal specific transcription factor</fullName>
    </recommendedName>
</protein>
<feature type="signal peptide" evidence="2">
    <location>
        <begin position="1"/>
        <end position="20"/>
    </location>
</feature>
<keyword evidence="2" id="KW-0732">Signal</keyword>
<dbReference type="AlphaFoldDB" id="A0A5N6TE93"/>
<evidence type="ECO:0000256" key="1">
    <source>
        <dbReference type="SAM" id="MobiDB-lite"/>
    </source>
</evidence>
<sequence>MQSTLKGAILLNLLSNPLLSIPTRAISVSTSILRTPRLNNHITYPQCSSHLFQPKLYATMSNTETDHSQQPTETMEKKSESYLALPDANSADQSQKLDVSGDGSTVKLDHLGPLVVNQDGTLSRISNWAQMTEIEKRNTLRVLGKRNQLRMDALKAAGAGQNEGK</sequence>
<dbReference type="PANTHER" id="PTHR39474:SF1">
    <property type="entry name" value="FUNGAL SPECIFIC TRANSCRIPTION FACTOR"/>
    <property type="match status" value="1"/>
</dbReference>
<evidence type="ECO:0000313" key="3">
    <source>
        <dbReference type="EMBL" id="KAE8144685.1"/>
    </source>
</evidence>
<dbReference type="OrthoDB" id="4590138at2759"/>
<accession>A0A5N6TE93</accession>